<name>A0A024Q9I2_9BACI</name>
<reference evidence="8" key="2">
    <citation type="submission" date="2014-05" db="EMBL/GenBank/DDBJ databases">
        <title>Draft genome sequence of Virgibacillus massiliensis Vm-5.</title>
        <authorList>
            <person name="Khelaifia S."/>
            <person name="Croce O."/>
            <person name="Lagier J.C."/>
            <person name="Raoult D."/>
        </authorList>
    </citation>
    <scope>NUCLEOTIDE SEQUENCE [LARGE SCALE GENOMIC DNA]</scope>
    <source>
        <strain evidence="8">Vm-5</strain>
    </source>
</reference>
<dbReference type="PRINTS" id="PR00691">
    <property type="entry name" value="ADHESINB"/>
</dbReference>
<evidence type="ECO:0000313" key="7">
    <source>
        <dbReference type="EMBL" id="CDQ39144.1"/>
    </source>
</evidence>
<dbReference type="STRING" id="1462526.BN990_01428"/>
<dbReference type="PRINTS" id="PR00690">
    <property type="entry name" value="ADHESNFAMILY"/>
</dbReference>
<dbReference type="RefSeq" id="WP_038243076.1">
    <property type="nucleotide sequence ID" value="NZ_BNER01000003.1"/>
</dbReference>
<accession>A0A024Q9I2</accession>
<dbReference type="PROSITE" id="PS51257">
    <property type="entry name" value="PROKAR_LIPOPROTEIN"/>
    <property type="match status" value="1"/>
</dbReference>
<dbReference type="GO" id="GO:0046872">
    <property type="term" value="F:metal ion binding"/>
    <property type="evidence" value="ECO:0007669"/>
    <property type="project" value="InterPro"/>
</dbReference>
<dbReference type="PANTHER" id="PTHR42953:SF8">
    <property type="entry name" value="ZINT DOMAIN-CONTAINING PROTEIN"/>
    <property type="match status" value="1"/>
</dbReference>
<dbReference type="Gene3D" id="3.40.50.1980">
    <property type="entry name" value="Nitrogenase molybdenum iron protein domain"/>
    <property type="match status" value="2"/>
</dbReference>
<evidence type="ECO:0000256" key="4">
    <source>
        <dbReference type="SAM" id="Coils"/>
    </source>
</evidence>
<dbReference type="GO" id="GO:0030001">
    <property type="term" value="P:metal ion transport"/>
    <property type="evidence" value="ECO:0007669"/>
    <property type="project" value="InterPro"/>
</dbReference>
<protein>
    <submittedName>
        <fullName evidence="7">Putative zinc transport system zinc-binding lipoprotein AdcA</fullName>
    </submittedName>
</protein>
<feature type="chain" id="PRO_5001532794" evidence="6">
    <location>
        <begin position="24"/>
        <end position="316"/>
    </location>
</feature>
<dbReference type="PANTHER" id="PTHR42953">
    <property type="entry name" value="HIGH-AFFINITY ZINC UPTAKE SYSTEM PROTEIN ZNUA-RELATED"/>
    <property type="match status" value="1"/>
</dbReference>
<dbReference type="eggNOG" id="COG0803">
    <property type="taxonomic scope" value="Bacteria"/>
</dbReference>
<comment type="caution">
    <text evidence="7">The sequence shown here is derived from an EMBL/GenBank/DDBJ whole genome shotgun (WGS) entry which is preliminary data.</text>
</comment>
<dbReference type="SUPFAM" id="SSF53807">
    <property type="entry name" value="Helical backbone' metal receptor"/>
    <property type="match status" value="1"/>
</dbReference>
<keyword evidence="7" id="KW-0449">Lipoprotein</keyword>
<reference evidence="7 8" key="1">
    <citation type="submission" date="2014-03" db="EMBL/GenBank/DDBJ databases">
        <authorList>
            <person name="Urmite Genomes U."/>
        </authorList>
    </citation>
    <scope>NUCLEOTIDE SEQUENCE [LARGE SCALE GENOMIC DNA]</scope>
    <source>
        <strain evidence="7 8">Vm-5</strain>
    </source>
</reference>
<dbReference type="OrthoDB" id="9810636at2"/>
<keyword evidence="2 6" id="KW-0732">Signal</keyword>
<organism evidence="7 8">
    <name type="scientific">Virgibacillus massiliensis</name>
    <dbReference type="NCBI Taxonomy" id="1462526"/>
    <lineage>
        <taxon>Bacteria</taxon>
        <taxon>Bacillati</taxon>
        <taxon>Bacillota</taxon>
        <taxon>Bacilli</taxon>
        <taxon>Bacillales</taxon>
        <taxon>Bacillaceae</taxon>
        <taxon>Virgibacillus</taxon>
    </lineage>
</organism>
<dbReference type="AlphaFoldDB" id="A0A024Q9I2"/>
<dbReference type="InterPro" id="IPR006129">
    <property type="entry name" value="AdhesinB"/>
</dbReference>
<evidence type="ECO:0000256" key="1">
    <source>
        <dbReference type="ARBA" id="ARBA00022448"/>
    </source>
</evidence>
<dbReference type="Pfam" id="PF01297">
    <property type="entry name" value="ZnuA"/>
    <property type="match status" value="1"/>
</dbReference>
<evidence type="ECO:0000256" key="5">
    <source>
        <dbReference type="SAM" id="MobiDB-lite"/>
    </source>
</evidence>
<dbReference type="Proteomes" id="UP000028875">
    <property type="component" value="Unassembled WGS sequence"/>
</dbReference>
<keyword evidence="1 3" id="KW-0813">Transport</keyword>
<evidence type="ECO:0000256" key="2">
    <source>
        <dbReference type="ARBA" id="ARBA00022729"/>
    </source>
</evidence>
<feature type="coiled-coil region" evidence="4">
    <location>
        <begin position="175"/>
        <end position="202"/>
    </location>
</feature>
<keyword evidence="8" id="KW-1185">Reference proteome</keyword>
<gene>
    <name evidence="7" type="primary">adcA</name>
    <name evidence="7" type="ORF">BN990_01428</name>
</gene>
<sequence length="316" mass="35673" precursor="true">MKKFAIIIVIVGFILAGCSSNEASTKKKSDLTIYTSIYPIQYLIEQIGGDTVNVKSVYPAGVDAHTYEPTSKDITAMAKSDAFIYMGAGMEGFAESAADALSSEDITQVELGKQDSLFHSNDEEHNHADESSHDHSHDGHNHGDHDPHVWLDPLRMVELAEMLKEELIQLNPDQQQAYTENFNQLEERLINLDNDFKETLNKKENKHILVSHAAYGYWEERYGLEQISINGLSSSSEPSQKELTKIIDQANQFQLDYVVFEQNSSNQVSEIIQDHIHAEAVTIHNLSVLTEKDISNNEDYFSIMKQNLQVLDKITK</sequence>
<dbReference type="InterPro" id="IPR006127">
    <property type="entry name" value="ZnuA-like"/>
</dbReference>
<evidence type="ECO:0000256" key="6">
    <source>
        <dbReference type="SAM" id="SignalP"/>
    </source>
</evidence>
<proteinExistence type="inferred from homology"/>
<feature type="signal peptide" evidence="6">
    <location>
        <begin position="1"/>
        <end position="23"/>
    </location>
</feature>
<dbReference type="InterPro" id="IPR050492">
    <property type="entry name" value="Bact_metal-bind_prot9"/>
</dbReference>
<comment type="similarity">
    <text evidence="3">Belongs to the bacterial solute-binding protein 9 family.</text>
</comment>
<feature type="region of interest" description="Disordered" evidence="5">
    <location>
        <begin position="121"/>
        <end position="147"/>
    </location>
</feature>
<evidence type="ECO:0000256" key="3">
    <source>
        <dbReference type="RuleBase" id="RU003512"/>
    </source>
</evidence>
<dbReference type="EMBL" id="CCDP010000001">
    <property type="protein sequence ID" value="CDQ39144.1"/>
    <property type="molecule type" value="Genomic_DNA"/>
</dbReference>
<keyword evidence="4" id="KW-0175">Coiled coil</keyword>
<dbReference type="GO" id="GO:0007155">
    <property type="term" value="P:cell adhesion"/>
    <property type="evidence" value="ECO:0007669"/>
    <property type="project" value="InterPro"/>
</dbReference>
<dbReference type="InterPro" id="IPR006128">
    <property type="entry name" value="Lipoprotein_PsaA-like"/>
</dbReference>
<evidence type="ECO:0000313" key="8">
    <source>
        <dbReference type="Proteomes" id="UP000028875"/>
    </source>
</evidence>